<evidence type="ECO:0000313" key="3">
    <source>
        <dbReference type="Proteomes" id="UP000290433"/>
    </source>
</evidence>
<sequence>MKTKIMTFKDFEVDKIDLKTQRIIRGGENESVDPPIVSYPIKTNGGGNG</sequence>
<protein>
    <submittedName>
        <fullName evidence="2">Uncharacterized protein</fullName>
    </submittedName>
</protein>
<evidence type="ECO:0000256" key="1">
    <source>
        <dbReference type="SAM" id="MobiDB-lite"/>
    </source>
</evidence>
<feature type="region of interest" description="Disordered" evidence="1">
    <location>
        <begin position="27"/>
        <end position="49"/>
    </location>
</feature>
<organism evidence="2 3">
    <name type="scientific">Flavobacterium anhuiense</name>
    <dbReference type="NCBI Taxonomy" id="459526"/>
    <lineage>
        <taxon>Bacteria</taxon>
        <taxon>Pseudomonadati</taxon>
        <taxon>Bacteroidota</taxon>
        <taxon>Flavobacteriia</taxon>
        <taxon>Flavobacteriales</taxon>
        <taxon>Flavobacteriaceae</taxon>
        <taxon>Flavobacterium</taxon>
    </lineage>
</organism>
<dbReference type="EMBL" id="JUIV01000002">
    <property type="protein sequence ID" value="RYJ40116.1"/>
    <property type="molecule type" value="Genomic_DNA"/>
</dbReference>
<dbReference type="AlphaFoldDB" id="A0A444W337"/>
<evidence type="ECO:0000313" key="2">
    <source>
        <dbReference type="EMBL" id="RYJ40116.1"/>
    </source>
</evidence>
<reference evidence="2 3" key="1">
    <citation type="submission" date="2014-12" db="EMBL/GenBank/DDBJ databases">
        <title>Genome sequence of Flavobacterium anhuiense RCM74.</title>
        <authorList>
            <person name="Kim J.F."/>
            <person name="Song J.Y."/>
            <person name="Kwak M.-J."/>
            <person name="Lee S.-W."/>
        </authorList>
    </citation>
    <scope>NUCLEOTIDE SEQUENCE [LARGE SCALE GENOMIC DNA]</scope>
    <source>
        <strain evidence="2 3">RCM74</strain>
    </source>
</reference>
<proteinExistence type="predicted"/>
<dbReference type="RefSeq" id="WP_165352404.1">
    <property type="nucleotide sequence ID" value="NZ_JUIV01000002.1"/>
</dbReference>
<accession>A0A444W337</accession>
<name>A0A444W337_9FLAO</name>
<dbReference type="Proteomes" id="UP000290433">
    <property type="component" value="Unassembled WGS sequence"/>
</dbReference>
<gene>
    <name evidence="2" type="ORF">NU08_0872</name>
</gene>
<comment type="caution">
    <text evidence="2">The sequence shown here is derived from an EMBL/GenBank/DDBJ whole genome shotgun (WGS) entry which is preliminary data.</text>
</comment>